<dbReference type="EMBL" id="CP038498">
    <property type="protein sequence ID" value="QJA19205.1"/>
    <property type="molecule type" value="Genomic_DNA"/>
</dbReference>
<evidence type="ECO:0000313" key="2">
    <source>
        <dbReference type="Proteomes" id="UP000502681"/>
    </source>
</evidence>
<organism evidence="1 2">
    <name type="scientific">Pectobacterium punjabense</name>
    <dbReference type="NCBI Taxonomy" id="2108399"/>
    <lineage>
        <taxon>Bacteria</taxon>
        <taxon>Pseudomonadati</taxon>
        <taxon>Pseudomonadota</taxon>
        <taxon>Gammaproteobacteria</taxon>
        <taxon>Enterobacterales</taxon>
        <taxon>Pectobacteriaceae</taxon>
        <taxon>Pectobacterium</taxon>
    </lineage>
</organism>
<sequence>MWHTSNFPLHTDCFSASGLVFNRTIILMREINIRQRPHLTALFLSCVRLFCPAHDSPHRRFATGVKIMGDGTCGV</sequence>
<proteinExistence type="predicted"/>
<keyword evidence="2" id="KW-1185">Reference proteome</keyword>
<name>A0ABX6KYS7_9GAMM</name>
<evidence type="ECO:0000313" key="1">
    <source>
        <dbReference type="EMBL" id="QJA19205.1"/>
    </source>
</evidence>
<dbReference type="Proteomes" id="UP000502681">
    <property type="component" value="Chromosome"/>
</dbReference>
<accession>A0ABX6KYS7</accession>
<gene>
    <name evidence="1" type="ORF">E2566_04285</name>
</gene>
<reference evidence="1 2" key="1">
    <citation type="submission" date="2019-04" db="EMBL/GenBank/DDBJ databases">
        <title>Whole Genome Sequencing of Pectobacterium punjabense SS95.</title>
        <authorList>
            <person name="Sarfraz S."/>
            <person name="Oulghazi S."/>
            <person name="Roques C."/>
            <person name="Vandecasteele C."/>
            <person name="Faure D."/>
        </authorList>
    </citation>
    <scope>NUCLEOTIDE SEQUENCE [LARGE SCALE GENOMIC DNA]</scope>
    <source>
        <strain evidence="1 2">SS95</strain>
    </source>
</reference>
<protein>
    <submittedName>
        <fullName evidence="1">Uncharacterized protein</fullName>
    </submittedName>
</protein>